<evidence type="ECO:0000313" key="3">
    <source>
        <dbReference type="EMBL" id="WAJ25232.1"/>
    </source>
</evidence>
<sequence length="166" mass="19000">MIKLFLLHKNVYSHQTVLCIVQSINARGMVIYNKKGQAVIKQADLFLSISHSGEWAVIGVGAEKIGIDIQHYKAKSRDFIEYVTGETDISVPLFSKIWSIKESFVKWLGTGWIGIEPNEIYIDFNLQKVYSKTETAYFITSEIFESYVVCICSELSSILKERIMFE</sequence>
<dbReference type="EMBL" id="CP113524">
    <property type="protein sequence ID" value="WAJ25232.1"/>
    <property type="molecule type" value="Genomic_DNA"/>
</dbReference>
<reference evidence="3" key="1">
    <citation type="submission" date="2022-11" db="EMBL/GenBank/DDBJ databases">
        <title>Lacrimispora xylanolytica sy1, complete genome.</title>
        <authorList>
            <person name="Choi S."/>
        </authorList>
    </citation>
    <scope>NUCLEOTIDE SEQUENCE</scope>
    <source>
        <strain evidence="3">Sy1</strain>
    </source>
</reference>
<dbReference type="InterPro" id="IPR008278">
    <property type="entry name" value="4-PPantetheinyl_Trfase_dom"/>
</dbReference>
<dbReference type="InterPro" id="IPR037143">
    <property type="entry name" value="4-PPantetheinyl_Trfase_dom_sf"/>
</dbReference>
<protein>
    <submittedName>
        <fullName evidence="3">4'-phosphopantetheinyl transferase superfamily protein</fullName>
    </submittedName>
</protein>
<keyword evidence="1 3" id="KW-0808">Transferase</keyword>
<keyword evidence="4" id="KW-1185">Reference proteome</keyword>
<accession>A0ABY7AFJ2</accession>
<organism evidence="3 4">
    <name type="scientific">Lacrimispora xylanolytica</name>
    <dbReference type="NCBI Taxonomy" id="29375"/>
    <lineage>
        <taxon>Bacteria</taxon>
        <taxon>Bacillati</taxon>
        <taxon>Bacillota</taxon>
        <taxon>Clostridia</taxon>
        <taxon>Lachnospirales</taxon>
        <taxon>Lachnospiraceae</taxon>
        <taxon>Lacrimispora</taxon>
    </lineage>
</organism>
<dbReference type="RefSeq" id="WP_268116116.1">
    <property type="nucleotide sequence ID" value="NZ_CP113524.1"/>
</dbReference>
<name>A0ABY7AFJ2_9FIRM</name>
<dbReference type="Gene3D" id="3.90.470.20">
    <property type="entry name" value="4'-phosphopantetheinyl transferase domain"/>
    <property type="match status" value="1"/>
</dbReference>
<dbReference type="Proteomes" id="UP001163115">
    <property type="component" value="Chromosome"/>
</dbReference>
<dbReference type="GO" id="GO:0016740">
    <property type="term" value="F:transferase activity"/>
    <property type="evidence" value="ECO:0007669"/>
    <property type="project" value="UniProtKB-KW"/>
</dbReference>
<evidence type="ECO:0000259" key="2">
    <source>
        <dbReference type="Pfam" id="PF01648"/>
    </source>
</evidence>
<evidence type="ECO:0000256" key="1">
    <source>
        <dbReference type="ARBA" id="ARBA00022679"/>
    </source>
</evidence>
<feature type="domain" description="4'-phosphopantetheinyl transferase" evidence="2">
    <location>
        <begin position="65"/>
        <end position="152"/>
    </location>
</feature>
<gene>
    <name evidence="3" type="ORF">OW255_06920</name>
</gene>
<proteinExistence type="predicted"/>
<dbReference type="Pfam" id="PF01648">
    <property type="entry name" value="ACPS"/>
    <property type="match status" value="1"/>
</dbReference>
<dbReference type="SUPFAM" id="SSF56214">
    <property type="entry name" value="4'-phosphopantetheinyl transferase"/>
    <property type="match status" value="1"/>
</dbReference>
<evidence type="ECO:0000313" key="4">
    <source>
        <dbReference type="Proteomes" id="UP001163115"/>
    </source>
</evidence>